<feature type="transmembrane region" description="Helical" evidence="1">
    <location>
        <begin position="128"/>
        <end position="152"/>
    </location>
</feature>
<dbReference type="AlphaFoldDB" id="A0A064CF89"/>
<gene>
    <name evidence="3" type="ORF">Y900_010070</name>
</gene>
<dbReference type="eggNOG" id="COG2339">
    <property type="taxonomic scope" value="Bacteria"/>
</dbReference>
<feature type="transmembrane region" description="Helical" evidence="1">
    <location>
        <begin position="78"/>
        <end position="107"/>
    </location>
</feature>
<keyword evidence="2" id="KW-0732">Signal</keyword>
<evidence type="ECO:0000313" key="4">
    <source>
        <dbReference type="Proteomes" id="UP000022835"/>
    </source>
</evidence>
<proteinExistence type="predicted"/>
<name>A0A064CF89_9MYCO</name>
<protein>
    <recommendedName>
        <fullName evidence="5">Zinc-ribbon domain-containing protein</fullName>
    </recommendedName>
</protein>
<feature type="transmembrane region" description="Helical" evidence="1">
    <location>
        <begin position="172"/>
        <end position="192"/>
    </location>
</feature>
<feature type="transmembrane region" description="Helical" evidence="1">
    <location>
        <begin position="204"/>
        <end position="225"/>
    </location>
</feature>
<feature type="transmembrane region" description="Helical" evidence="1">
    <location>
        <begin position="245"/>
        <end position="269"/>
    </location>
</feature>
<comment type="caution">
    <text evidence="3">The sequence shown here is derived from an EMBL/GenBank/DDBJ whole genome shotgun (WGS) entry which is preliminary data.</text>
</comment>
<dbReference type="EMBL" id="JALN02000001">
    <property type="protein sequence ID" value="KDE99279.1"/>
    <property type="molecule type" value="Genomic_DNA"/>
</dbReference>
<sequence length="635" mass="66463">MRCRMRLSMACPVCGTAVPAGVFCGTCGAQLNPQPGDGPRWLRPRAFCAAPDEHVLRPAIASSLFPHLSQFSRTPFNLGLVLIIVAMAVAIQLALPGALVTVSALGLPLLFAIYRHQSGIYRDISRSALVITVVLGIAMGVGWVFVTGDLVIRETGAPFDAGIAGHRVLRDGLGVAEGGALLMMVPAVAVRLLRPGARESLSGFVIGVLSALSFTAAATFTRLAPQFAAATVAKNRPVEWLLVEAGIRGLAIPLTAACAGGLIGAALWFKRPGGAVRLRRSLVVAALTIFGVIVLGVYAIVGITDVAGLAQEKMLALHIAMALVALLALRLGLQLTLLHEQPDPARGKPLLCLHCRNVVPEMAFCPSCGAANHASSAKSLADRRAVIPTAGAQTDAAAELWPGYSVDARTYTSPPLSRTSSTRVLSSWLVVIVVITTPLIALSASIAEPAVVYNCPPDCGRPPTGTPVAALPRFTAADGRFSVSYPAPGSAYDLSFADDGVAAQFTGGDGGTMKLWGIPAGGKSAREVAEAFLAARYPDARTAYEIPNAMVGYQVGYGEVADIWPQDGDASYRHLRLVILVAVKHDLALIAGAIGPYREFSPTFGPGRPASANLELAMDLDKYVNSFSWQGDPAR</sequence>
<dbReference type="Proteomes" id="UP000022835">
    <property type="component" value="Unassembled WGS sequence"/>
</dbReference>
<evidence type="ECO:0000256" key="1">
    <source>
        <dbReference type="SAM" id="Phobius"/>
    </source>
</evidence>
<evidence type="ECO:0008006" key="5">
    <source>
        <dbReference type="Google" id="ProtNLM"/>
    </source>
</evidence>
<feature type="signal peptide" evidence="2">
    <location>
        <begin position="1"/>
        <end position="22"/>
    </location>
</feature>
<feature type="transmembrane region" description="Helical" evidence="1">
    <location>
        <begin position="315"/>
        <end position="338"/>
    </location>
</feature>
<feature type="chain" id="PRO_5038544535" description="Zinc-ribbon domain-containing protein" evidence="2">
    <location>
        <begin position="23"/>
        <end position="635"/>
    </location>
</feature>
<keyword evidence="4" id="KW-1185">Reference proteome</keyword>
<feature type="transmembrane region" description="Helical" evidence="1">
    <location>
        <begin position="281"/>
        <end position="303"/>
    </location>
</feature>
<keyword evidence="1" id="KW-1133">Transmembrane helix</keyword>
<evidence type="ECO:0000256" key="2">
    <source>
        <dbReference type="SAM" id="SignalP"/>
    </source>
</evidence>
<organism evidence="3 4">
    <name type="scientific">Mycolicibacterium aromaticivorans JS19b1 = JCM 16368</name>
    <dbReference type="NCBI Taxonomy" id="1440774"/>
    <lineage>
        <taxon>Bacteria</taxon>
        <taxon>Bacillati</taxon>
        <taxon>Actinomycetota</taxon>
        <taxon>Actinomycetes</taxon>
        <taxon>Mycobacteriales</taxon>
        <taxon>Mycobacteriaceae</taxon>
        <taxon>Mycolicibacterium</taxon>
    </lineage>
</organism>
<keyword evidence="1" id="KW-0472">Membrane</keyword>
<reference evidence="3" key="1">
    <citation type="submission" date="2014-05" db="EMBL/GenBank/DDBJ databases">
        <title>Genome sequence of Mycobacterium aromaticivorans strain JS19b1T (= DSM 45407T).</title>
        <authorList>
            <person name="Kwak Y."/>
            <person name="Park G.-S."/>
            <person name="Li Q.X."/>
            <person name="Lee S.-E."/>
            <person name="Shin J.-H."/>
        </authorList>
    </citation>
    <scope>NUCLEOTIDE SEQUENCE [LARGE SCALE GENOMIC DNA]</scope>
    <source>
        <strain evidence="3">JS19b1</strain>
    </source>
</reference>
<accession>A0A064CF89</accession>
<feature type="transmembrane region" description="Helical" evidence="1">
    <location>
        <begin position="425"/>
        <end position="447"/>
    </location>
</feature>
<evidence type="ECO:0000313" key="3">
    <source>
        <dbReference type="EMBL" id="KDE99279.1"/>
    </source>
</evidence>
<keyword evidence="1" id="KW-0812">Transmembrane</keyword>